<name>A0A8J2RVA1_9CRUS</name>
<organism evidence="4 5">
    <name type="scientific">Daphnia galeata</name>
    <dbReference type="NCBI Taxonomy" id="27404"/>
    <lineage>
        <taxon>Eukaryota</taxon>
        <taxon>Metazoa</taxon>
        <taxon>Ecdysozoa</taxon>
        <taxon>Arthropoda</taxon>
        <taxon>Crustacea</taxon>
        <taxon>Branchiopoda</taxon>
        <taxon>Diplostraca</taxon>
        <taxon>Cladocera</taxon>
        <taxon>Anomopoda</taxon>
        <taxon>Daphniidae</taxon>
        <taxon>Daphnia</taxon>
    </lineage>
</organism>
<dbReference type="GO" id="GO:0004523">
    <property type="term" value="F:RNA-DNA hybrid ribonuclease activity"/>
    <property type="evidence" value="ECO:0007669"/>
    <property type="project" value="InterPro"/>
</dbReference>
<dbReference type="InterPro" id="IPR002156">
    <property type="entry name" value="RNaseH_domain"/>
</dbReference>
<evidence type="ECO:0000259" key="3">
    <source>
        <dbReference type="PROSITE" id="PS50879"/>
    </source>
</evidence>
<dbReference type="GO" id="GO:0042575">
    <property type="term" value="C:DNA polymerase complex"/>
    <property type="evidence" value="ECO:0007669"/>
    <property type="project" value="UniProtKB-ARBA"/>
</dbReference>
<dbReference type="OrthoDB" id="6378051at2759"/>
<dbReference type="InterPro" id="IPR036691">
    <property type="entry name" value="Endo/exonu/phosph_ase_sf"/>
</dbReference>
<evidence type="ECO:0000313" key="4">
    <source>
        <dbReference type="EMBL" id="CAH0105519.1"/>
    </source>
</evidence>
<dbReference type="InterPro" id="IPR012337">
    <property type="entry name" value="RNaseH-like_sf"/>
</dbReference>
<sequence>MDDVVNLSRLFKHRQHHYLGVRLAPSPPCHPGDSTVLPGGDLSVSPTDLQQQQVLLNIKTLAGRPASSTLPTRSTASKVGVIFGIPISDAEEEILEALADQHVTHVKRLPIRNSPGSPSTTVLLTFVKEVPDRIKIASISYPVKVSVPSPYRCRNCWRLGHTANRCNANGPNCKRCGKQQHETHQECSRRCINCNNGDHEADSDQCPAYQQMKSIIKMAYLEEITIQEARFRHANLYSSVTNRTPTPPNRPALPPTPRNDLTTLQDQIKAIQQEMYTMTAATIPQIQGNIQSLAVDLEDTNKKISKFDQRFSSIDKQQQTNMQIQQNRFDRLEELLMGRVTDRSHSPPHWNARGLTKAKLEEFRQFLSLVKPEIILLSETHWKKSFYVKFKAYHILKKNRPNRSGGGVAILINKQLSFTPLHLTPHDTVEAIGVSILSRSNSKIDFISAYVPKGDCGMADVAEIFNRPNPVVIGGDFNGHHDVWESNATANTAGKTIFETILNSQDICLITPTDLGTRIDPASGKISTIDLTMTSSELASSATISIGPSLGSDHLPIILTLNTTPARISRQPPKWIINENKWGDWNHLIDTALIELKFSEIQNPEAATTAFMTGLNGANEKCFKKSNPSRARNSEPSRPWWNAECNTLVKNARIALRNWCKSPTSLHLRTEWKKAEALKKRHIIKAKKEAWSSFISNLGPQDQPRLWTFTKSMLGKGSNLSPDGPLISNNSTTINSPKEKADLFLDRFSSVYPANLPTNDHFHATINSSITSTTHNILNDPITPEELERSLPKSKSKAVGADLVNNAMLNNLSPKNRTHLLHLFNTLFTKSHVPAQWKESIVLPLLKPGKKAEDPSSYRPISLTSCLCKTMERVIATRLHWFLESKNKINKEQAGFRRGCSTTDHIVQLETDIKLGFSRKQSTVAVFLDISKAYDSVWTQGLLYKIAKLGITGQTLAWIKEFLTDRSMCVRIGDQTSDHKTVENGVPQGAVLSPILFNIMLIDFPTHPLPVKTRIFADDVTIYAKTKLPADAEVTIQPALNKIYQWGRRWKLNFSPDKSTVVVFNRSYKPGADPLLFINGHRIASQATHKFLGVWLDQKLLWKTHIDHVRTHCMNLKKLFTIIANAKLGPPVKTLTLLYKSLVRSKVDYGLIAYGNASRTNIEKINVVCRAIIRTILGAKQSTPTQILYAESGTEPLADRKSWLTSKYIINLGHKPFNPTYDTALAIFQNPGTYPTRSTPCLAEQMVLIQQLGIDAFPAIPPWPTHYRYPPPSTQPPCKTVWFPGTKKASMADKNHTKLLFNSLLQSLPIGTLLSYTDGSKSTNPSTTTCAVVIPELNIEKAWTLETESSIFSAELQAIKQALKTIYDLDHCPTAATIFSDSSAAIKAIISSNQPTNEAIPEIRELLYSLKSSGTQTTLGWIPSHTGIEGNEQADKLASSQCTNDSGTQLNNSLSPNEKITIYKKHWGNSHIQSLKLCKKKTIAMKTSLNTIPWHQHNDRKVAVCLHRLRSGHHYLNSFHHRINPEADPSCRYGCEAIENPQHILISCPKNEPFRHKLRQMFLANQLEFNYETMLGLNTSIDAKTQFRIRDLTAKFLTKTSLTSIV</sequence>
<dbReference type="Pfam" id="PF00078">
    <property type="entry name" value="RVT_1"/>
    <property type="match status" value="1"/>
</dbReference>
<dbReference type="InterPro" id="IPR005135">
    <property type="entry name" value="Endo/exonuclease/phosphatase"/>
</dbReference>
<dbReference type="Gene3D" id="3.60.10.10">
    <property type="entry name" value="Endonuclease/exonuclease/phosphatase"/>
    <property type="match status" value="1"/>
</dbReference>
<dbReference type="SUPFAM" id="SSF53098">
    <property type="entry name" value="Ribonuclease H-like"/>
    <property type="match status" value="1"/>
</dbReference>
<dbReference type="InterPro" id="IPR043502">
    <property type="entry name" value="DNA/RNA_pol_sf"/>
</dbReference>
<dbReference type="InterPro" id="IPR052560">
    <property type="entry name" value="RdDP_mobile_element"/>
</dbReference>
<dbReference type="PROSITE" id="PS50879">
    <property type="entry name" value="RNASE_H_1"/>
    <property type="match status" value="1"/>
</dbReference>
<dbReference type="CDD" id="cd01650">
    <property type="entry name" value="RT_nLTR_like"/>
    <property type="match status" value="1"/>
</dbReference>
<reference evidence="4" key="1">
    <citation type="submission" date="2021-11" db="EMBL/GenBank/DDBJ databases">
        <authorList>
            <person name="Schell T."/>
        </authorList>
    </citation>
    <scope>NUCLEOTIDE SEQUENCE</scope>
    <source>
        <strain evidence="4">M5</strain>
    </source>
</reference>
<feature type="domain" description="RNase H type-1" evidence="3">
    <location>
        <begin position="1309"/>
        <end position="1443"/>
    </location>
</feature>
<accession>A0A8J2RVA1</accession>
<proteinExistence type="predicted"/>
<feature type="compositionally biased region" description="Pro residues" evidence="1">
    <location>
        <begin position="245"/>
        <end position="257"/>
    </location>
</feature>
<gene>
    <name evidence="4" type="ORF">DGAL_LOCUS8575</name>
</gene>
<feature type="region of interest" description="Disordered" evidence="1">
    <location>
        <begin position="239"/>
        <end position="260"/>
    </location>
</feature>
<dbReference type="PROSITE" id="PS50878">
    <property type="entry name" value="RT_POL"/>
    <property type="match status" value="1"/>
</dbReference>
<evidence type="ECO:0000313" key="5">
    <source>
        <dbReference type="Proteomes" id="UP000789390"/>
    </source>
</evidence>
<evidence type="ECO:0000256" key="1">
    <source>
        <dbReference type="SAM" id="MobiDB-lite"/>
    </source>
</evidence>
<dbReference type="Pfam" id="PF14529">
    <property type="entry name" value="Exo_endo_phos_2"/>
    <property type="match status" value="1"/>
</dbReference>
<dbReference type="SUPFAM" id="SSF56219">
    <property type="entry name" value="DNase I-like"/>
    <property type="match status" value="1"/>
</dbReference>
<dbReference type="Gene3D" id="3.30.420.10">
    <property type="entry name" value="Ribonuclease H-like superfamily/Ribonuclease H"/>
    <property type="match status" value="1"/>
</dbReference>
<dbReference type="Proteomes" id="UP000789390">
    <property type="component" value="Unassembled WGS sequence"/>
</dbReference>
<dbReference type="CDD" id="cd09276">
    <property type="entry name" value="Rnase_HI_RT_non_LTR"/>
    <property type="match status" value="1"/>
</dbReference>
<evidence type="ECO:0000259" key="2">
    <source>
        <dbReference type="PROSITE" id="PS50878"/>
    </source>
</evidence>
<dbReference type="GO" id="GO:0003676">
    <property type="term" value="F:nucleic acid binding"/>
    <property type="evidence" value="ECO:0007669"/>
    <property type="project" value="InterPro"/>
</dbReference>
<dbReference type="EMBL" id="CAKKLH010000190">
    <property type="protein sequence ID" value="CAH0105519.1"/>
    <property type="molecule type" value="Genomic_DNA"/>
</dbReference>
<dbReference type="PANTHER" id="PTHR36688">
    <property type="entry name" value="ENDO/EXONUCLEASE/PHOSPHATASE DOMAIN-CONTAINING PROTEIN"/>
    <property type="match status" value="1"/>
</dbReference>
<keyword evidence="5" id="KW-1185">Reference proteome</keyword>
<protein>
    <submittedName>
        <fullName evidence="4">Uncharacterized protein</fullName>
    </submittedName>
</protein>
<dbReference type="Pfam" id="PF00075">
    <property type="entry name" value="RNase_H"/>
    <property type="match status" value="1"/>
</dbReference>
<dbReference type="InterPro" id="IPR036397">
    <property type="entry name" value="RNaseH_sf"/>
</dbReference>
<dbReference type="PANTHER" id="PTHR36688:SF2">
    <property type="entry name" value="ENDONUCLEASE_EXONUCLEASE_PHOSPHATASE DOMAIN-CONTAINING PROTEIN"/>
    <property type="match status" value="1"/>
</dbReference>
<dbReference type="GO" id="GO:0071897">
    <property type="term" value="P:DNA biosynthetic process"/>
    <property type="evidence" value="ECO:0007669"/>
    <property type="project" value="UniProtKB-ARBA"/>
</dbReference>
<dbReference type="SUPFAM" id="SSF56672">
    <property type="entry name" value="DNA/RNA polymerases"/>
    <property type="match status" value="1"/>
</dbReference>
<feature type="domain" description="Reverse transcriptase" evidence="2">
    <location>
        <begin position="826"/>
        <end position="1096"/>
    </location>
</feature>
<dbReference type="InterPro" id="IPR000477">
    <property type="entry name" value="RT_dom"/>
</dbReference>
<comment type="caution">
    <text evidence="4">The sequence shown here is derived from an EMBL/GenBank/DDBJ whole genome shotgun (WGS) entry which is preliminary data.</text>
</comment>